<evidence type="ECO:0000256" key="2">
    <source>
        <dbReference type="SAM" id="MobiDB-lite"/>
    </source>
</evidence>
<name>A0A0R3U9X3_MESCO</name>
<feature type="compositionally biased region" description="Basic and acidic residues" evidence="2">
    <location>
        <begin position="406"/>
        <end position="415"/>
    </location>
</feature>
<proteinExistence type="inferred from homology"/>
<dbReference type="GO" id="GO:0097038">
    <property type="term" value="C:perinuclear endoplasmic reticulum"/>
    <property type="evidence" value="ECO:0007669"/>
    <property type="project" value="TreeGrafter"/>
</dbReference>
<dbReference type="Pfam" id="PF01237">
    <property type="entry name" value="Oxysterol_BP"/>
    <property type="match status" value="2"/>
</dbReference>
<keyword evidence="4" id="KW-1185">Reference proteome</keyword>
<feature type="region of interest" description="Disordered" evidence="2">
    <location>
        <begin position="404"/>
        <end position="426"/>
    </location>
</feature>
<dbReference type="PANTHER" id="PTHR10972:SF203">
    <property type="entry name" value="OXYSTEROL-BINDING PROTEIN HOMOLOG 3"/>
    <property type="match status" value="1"/>
</dbReference>
<dbReference type="SUPFAM" id="SSF144000">
    <property type="entry name" value="Oxysterol-binding protein-like"/>
    <property type="match status" value="1"/>
</dbReference>
<sequence>MVASNVRLISQPICILIKAQFRFQGPGESNMNVPDMKGVVLANPEPVAGRRISLPARQPTHPSFSLLAILRSNIGRDLTKLKLPVVLNEPLSTLQNQCEELEYSHLLDAASEMEEQTKRMLYVTTFAISAYARTASRTATMPFTPLLGETFECVRPERQWRFLGEQVSCPSVAPCGQAATKPICVSHNPPVTASHCESKLWSLYQEFNMKSKFWGKSLEIVPVGCCQLYFPRWQETYTWNKVTTSITNVFSPTTLSIDHTGDLTIKCSNGASSTVHFNQHDSKRPDVRRYVCGTVNPPKGSSEDPRLLYGHWDKILVSRDENGENRCIWRANPLPPNSAHYYGFTKFAIELNEPPVADAVSSGRLPITDSRLRPDQRFLELGRIEEAEIEKTRLEDEQRHRLKMHKTTENSRDRSSSSIWKPHWFT</sequence>
<accession>A0A0R3U9X3</accession>
<dbReference type="AlphaFoldDB" id="A0A0R3U9X3"/>
<dbReference type="InterPro" id="IPR000648">
    <property type="entry name" value="Oxysterol-bd"/>
</dbReference>
<organism evidence="3 4">
    <name type="scientific">Mesocestoides corti</name>
    <name type="common">Flatworm</name>
    <dbReference type="NCBI Taxonomy" id="53468"/>
    <lineage>
        <taxon>Eukaryota</taxon>
        <taxon>Metazoa</taxon>
        <taxon>Spiralia</taxon>
        <taxon>Lophotrochozoa</taxon>
        <taxon>Platyhelminthes</taxon>
        <taxon>Cestoda</taxon>
        <taxon>Eucestoda</taxon>
        <taxon>Cyclophyllidea</taxon>
        <taxon>Mesocestoididae</taxon>
        <taxon>Mesocestoides</taxon>
    </lineage>
</organism>
<gene>
    <name evidence="3" type="ORF">MCOS_LOCUS3722</name>
</gene>
<dbReference type="FunFam" id="2.40.160.120:FF:000001">
    <property type="entry name" value="Oxysterol-binding protein"/>
    <property type="match status" value="1"/>
</dbReference>
<evidence type="ECO:0000256" key="1">
    <source>
        <dbReference type="ARBA" id="ARBA00008842"/>
    </source>
</evidence>
<dbReference type="InterPro" id="IPR037239">
    <property type="entry name" value="OSBP_sf"/>
</dbReference>
<dbReference type="PANTHER" id="PTHR10972">
    <property type="entry name" value="OXYSTEROL-BINDING PROTEIN-RELATED"/>
    <property type="match status" value="1"/>
</dbReference>
<dbReference type="STRING" id="53468.A0A0R3U9X3"/>
<dbReference type="Gene3D" id="2.40.160.120">
    <property type="match status" value="1"/>
</dbReference>
<evidence type="ECO:0000313" key="3">
    <source>
        <dbReference type="EMBL" id="VDD77719.1"/>
    </source>
</evidence>
<dbReference type="GO" id="GO:0005886">
    <property type="term" value="C:plasma membrane"/>
    <property type="evidence" value="ECO:0007669"/>
    <property type="project" value="TreeGrafter"/>
</dbReference>
<reference evidence="3 4" key="1">
    <citation type="submission" date="2018-10" db="EMBL/GenBank/DDBJ databases">
        <authorList>
            <consortium name="Pathogen Informatics"/>
        </authorList>
    </citation>
    <scope>NUCLEOTIDE SEQUENCE [LARGE SCALE GENOMIC DNA]</scope>
</reference>
<comment type="similarity">
    <text evidence="1">Belongs to the OSBP family.</text>
</comment>
<dbReference type="EMBL" id="UXSR01000950">
    <property type="protein sequence ID" value="VDD77719.1"/>
    <property type="molecule type" value="Genomic_DNA"/>
</dbReference>
<evidence type="ECO:0000313" key="4">
    <source>
        <dbReference type="Proteomes" id="UP000267029"/>
    </source>
</evidence>
<dbReference type="Proteomes" id="UP000267029">
    <property type="component" value="Unassembled WGS sequence"/>
</dbReference>
<dbReference type="GO" id="GO:0032934">
    <property type="term" value="F:sterol binding"/>
    <property type="evidence" value="ECO:0007669"/>
    <property type="project" value="TreeGrafter"/>
</dbReference>
<protein>
    <recommendedName>
        <fullName evidence="5">Oxysterol-binding protein</fullName>
    </recommendedName>
</protein>
<dbReference type="OrthoDB" id="1854502at2759"/>
<evidence type="ECO:0008006" key="5">
    <source>
        <dbReference type="Google" id="ProtNLM"/>
    </source>
</evidence>
<dbReference type="GO" id="GO:0120009">
    <property type="term" value="P:intermembrane lipid transfer"/>
    <property type="evidence" value="ECO:0007669"/>
    <property type="project" value="UniProtKB-ARBA"/>
</dbReference>
<dbReference type="GO" id="GO:0005829">
    <property type="term" value="C:cytosol"/>
    <property type="evidence" value="ECO:0007669"/>
    <property type="project" value="TreeGrafter"/>
</dbReference>